<dbReference type="Pfam" id="PF12394">
    <property type="entry name" value="DUF3657"/>
    <property type="match status" value="1"/>
</dbReference>
<organism evidence="3 4">
    <name type="scientific">Blepharisma stoltei</name>
    <dbReference type="NCBI Taxonomy" id="1481888"/>
    <lineage>
        <taxon>Eukaryota</taxon>
        <taxon>Sar</taxon>
        <taxon>Alveolata</taxon>
        <taxon>Ciliophora</taxon>
        <taxon>Postciliodesmatophora</taxon>
        <taxon>Heterotrichea</taxon>
        <taxon>Heterotrichida</taxon>
        <taxon>Blepharismidae</taxon>
        <taxon>Blepharisma</taxon>
    </lineage>
</organism>
<dbReference type="InterPro" id="IPR022122">
    <property type="entry name" value="DUF3657"/>
</dbReference>
<dbReference type="AlphaFoldDB" id="A0AAU9JZA6"/>
<proteinExistence type="inferred from homology"/>
<dbReference type="InterPro" id="IPR007751">
    <property type="entry name" value="DUF676_lipase-like"/>
</dbReference>
<accession>A0AAU9JZA6</accession>
<comment type="similarity">
    <text evidence="1">Belongs to the FAM135 family.</text>
</comment>
<protein>
    <recommendedName>
        <fullName evidence="2">DUF676 domain-containing protein</fullName>
    </recommendedName>
</protein>
<evidence type="ECO:0000256" key="1">
    <source>
        <dbReference type="ARBA" id="ARBA00007949"/>
    </source>
</evidence>
<evidence type="ECO:0000259" key="2">
    <source>
        <dbReference type="Pfam" id="PF05057"/>
    </source>
</evidence>
<feature type="domain" description="DUF676" evidence="2">
    <location>
        <begin position="422"/>
        <end position="603"/>
    </location>
</feature>
<dbReference type="PANTHER" id="PTHR12482">
    <property type="entry name" value="LIPASE ROG1-RELATED-RELATED"/>
    <property type="match status" value="1"/>
</dbReference>
<dbReference type="EMBL" id="CAJZBQ010000051">
    <property type="protein sequence ID" value="CAG9330460.1"/>
    <property type="molecule type" value="Genomic_DNA"/>
</dbReference>
<dbReference type="Gene3D" id="3.40.50.1820">
    <property type="entry name" value="alpha/beta hydrolase"/>
    <property type="match status" value="1"/>
</dbReference>
<dbReference type="Pfam" id="PF05057">
    <property type="entry name" value="DUF676"/>
    <property type="match status" value="1"/>
</dbReference>
<dbReference type="PANTHER" id="PTHR12482:SF5">
    <property type="entry name" value="DUF676 DOMAIN-CONTAINING PROTEIN"/>
    <property type="match status" value="1"/>
</dbReference>
<dbReference type="InterPro" id="IPR029058">
    <property type="entry name" value="AB_hydrolase_fold"/>
</dbReference>
<evidence type="ECO:0000313" key="4">
    <source>
        <dbReference type="Proteomes" id="UP001162131"/>
    </source>
</evidence>
<dbReference type="SUPFAM" id="SSF53474">
    <property type="entry name" value="alpha/beta-Hydrolases"/>
    <property type="match status" value="1"/>
</dbReference>
<keyword evidence="4" id="KW-1185">Reference proteome</keyword>
<reference evidence="3" key="1">
    <citation type="submission" date="2021-09" db="EMBL/GenBank/DDBJ databases">
        <authorList>
            <consortium name="AG Swart"/>
            <person name="Singh M."/>
            <person name="Singh A."/>
            <person name="Seah K."/>
            <person name="Emmerich C."/>
        </authorList>
    </citation>
    <scope>NUCLEOTIDE SEQUENCE</scope>
    <source>
        <strain evidence="3">ATCC30299</strain>
    </source>
</reference>
<dbReference type="InterPro" id="IPR044294">
    <property type="entry name" value="Lipase-like"/>
</dbReference>
<evidence type="ECO:0000313" key="3">
    <source>
        <dbReference type="EMBL" id="CAG9330460.1"/>
    </source>
</evidence>
<name>A0AAU9JZA6_9CILI</name>
<gene>
    <name evidence="3" type="ORF">BSTOLATCC_MIC51050</name>
</gene>
<sequence>MSLKGEVKIAVHLERFRNIELFKQGLYQLRFRLYYTLDSETFYANPTELWSLNKSARNWLKKDPSSVLSAYIDDEIHAYNTRSFLIRYQEENFLLNELCVFVCSVPAKTKVALTLEAELLYSNLEKKNRKEESDELRVLDTNPVMKQVVAKTYIISNLWNPIHQYLPISFDPTYFCSIDAIIHVLPFSYDIGHNGVMKIQNECFDQLDKVEKKIADLAYYSFLDPLRLSYNTIRVLALLIQNSNLVKSKDIQKFIPRELKNPTFNREDLQVSFYDLIETDDPEEISQRIMDEIQIVGYEIEKSFAMLIQLIEISNNIPIDILKGFFEQQVNKHFQEYIIIENKSPSIYRNCREYAQKAEEIRRSPYYENLERLEIHSEDLYHENDCHPIFFLENYNTVETSLLQCQAPIKVDPQDLTVCKINDIHVLVLVHGYKGCSADMHLIKGYINQIYPDIHILSSKTNEYQSDSLIGLQGYNLASEIIQYISINRIPLHRLKLSFLGHSLGGLIVRSALPHLSRLKENLYSLVTLSSPHLGIGMSRNPLLELGKWFIRNYQGSDSFSQMTFQDSANLKDSYIYELSQHQGLEWFEHILLFSCRDDPYVNEESARIQMSSHMKYSAGYEEMINNIWGKVNMERITRIDVHFKHEDLRKQCLCCGNRHIDFIDNSCFIRMICYSFPILFT</sequence>
<comment type="caution">
    <text evidence="3">The sequence shown here is derived from an EMBL/GenBank/DDBJ whole genome shotgun (WGS) entry which is preliminary data.</text>
</comment>
<dbReference type="Proteomes" id="UP001162131">
    <property type="component" value="Unassembled WGS sequence"/>
</dbReference>